<protein>
    <recommendedName>
        <fullName evidence="4">Porin</fullName>
    </recommendedName>
</protein>
<proteinExistence type="predicted"/>
<reference evidence="3" key="1">
    <citation type="journal article" date="2019" name="Int. J. Syst. Evol. Microbiol.">
        <title>The Global Catalogue of Microorganisms (GCM) 10K type strain sequencing project: providing services to taxonomists for standard genome sequencing and annotation.</title>
        <authorList>
            <consortium name="The Broad Institute Genomics Platform"/>
            <consortium name="The Broad Institute Genome Sequencing Center for Infectious Disease"/>
            <person name="Wu L."/>
            <person name="Ma J."/>
        </authorList>
    </citation>
    <scope>NUCLEOTIDE SEQUENCE [LARGE SCALE GENOMIC DNA]</scope>
    <source>
        <strain evidence="3">ICMP 19515</strain>
    </source>
</reference>
<name>A0ABV7MPS2_9HYPH</name>
<gene>
    <name evidence="2" type="ORF">ACFOJ9_15755</name>
</gene>
<feature type="chain" id="PRO_5047381189" description="Porin" evidence="1">
    <location>
        <begin position="25"/>
        <end position="406"/>
    </location>
</feature>
<evidence type="ECO:0000313" key="3">
    <source>
        <dbReference type="Proteomes" id="UP001595648"/>
    </source>
</evidence>
<evidence type="ECO:0008006" key="4">
    <source>
        <dbReference type="Google" id="ProtNLM"/>
    </source>
</evidence>
<organism evidence="2 3">
    <name type="scientific">Mesorhizobium cantuariense</name>
    <dbReference type="NCBI Taxonomy" id="1300275"/>
    <lineage>
        <taxon>Bacteria</taxon>
        <taxon>Pseudomonadati</taxon>
        <taxon>Pseudomonadota</taxon>
        <taxon>Alphaproteobacteria</taxon>
        <taxon>Hyphomicrobiales</taxon>
        <taxon>Phyllobacteriaceae</taxon>
        <taxon>Mesorhizobium</taxon>
    </lineage>
</organism>
<evidence type="ECO:0000256" key="1">
    <source>
        <dbReference type="SAM" id="SignalP"/>
    </source>
</evidence>
<dbReference type="EMBL" id="JBHRVD010000001">
    <property type="protein sequence ID" value="MFC3323224.1"/>
    <property type="molecule type" value="Genomic_DNA"/>
</dbReference>
<sequence>MAIRILTLVLAGIGLLSSSASLLAQNQKRALAEETIPALAEKCAAPCAGYEATAELQNDWIFGADPSFLKSNVLQPTFEVDLFYAPTDYLRFVSAIITEPVVDPEPGENAAFQGIGTYVGELYAVAKADPFTVRVGKFDTVFSLASEALPGVSSTDLASAFDADERLGGEAVVGFEGFGLNHALAATAFTTDRTILSESLFANRGRATLADGGAGNTTGLSSFSVTLDGCKGAEKGDCYKDGEFGYRLGIRYQKAGLSPETGEEEEEEPQPVPGNELTYLAAATGSFDLNGKKLRILGESAYLKHFDSGPDDALLLTGSVALDVEPLTYVATYTQQRNFVADGPDTREHLADFEMIYGSGEDTPFDGAKWNLAAAYTFAENAEDERTHTFSVRATLDFGGHMEFGR</sequence>
<dbReference type="Proteomes" id="UP001595648">
    <property type="component" value="Unassembled WGS sequence"/>
</dbReference>
<evidence type="ECO:0000313" key="2">
    <source>
        <dbReference type="EMBL" id="MFC3323224.1"/>
    </source>
</evidence>
<feature type="signal peptide" evidence="1">
    <location>
        <begin position="1"/>
        <end position="24"/>
    </location>
</feature>
<keyword evidence="3" id="KW-1185">Reference proteome</keyword>
<keyword evidence="1" id="KW-0732">Signal</keyword>
<accession>A0ABV7MPS2</accession>
<comment type="caution">
    <text evidence="2">The sequence shown here is derived from an EMBL/GenBank/DDBJ whole genome shotgun (WGS) entry which is preliminary data.</text>
</comment>
<dbReference type="RefSeq" id="WP_378979687.1">
    <property type="nucleotide sequence ID" value="NZ_JBHRVD010000001.1"/>
</dbReference>